<sequence>MRMSKRILKYSVIFNGICKIRYNNTVKYTVFPLALVEAALVVSFSTFNSLWAFFTIILRKFLLIFISSIIVVIIKNIYFHIDYIVFSKFLILDILSKLFSFKTLIIHLSFSISILSYIISLNSIITSEKAYQLIILTPIIYTLQHIIFDLDRPPYGYTSTFIQNNNNGFYFLNNRIIIKSILLSACNFILSILFWLDFNSLNFIIPLLIFLHFEIIMLSFNNKIMMGPIYKNHLLSTYSSYPIKTLLDGLKYRPNSNQAFVRVTAFQELSLRAISLDPNDRKEIYYIKYFNPIFKLCLDVIENTYEEINEYLITLEPDAYKLDRNRNKKFTPKYRYTKYGYSNIETSNSTSIIHSFGQKLMKSFNIFSFNNEKINKNKLAEKLVPIPMLFTSSMLSITSLLIVGINSKDSLISELVKLSLNESLIKIKNSIGVMGNWVEKWEDLKRSNLKTDELENESNNNHNNLDLISALYEVSVGSFLEIISECKDSLNDVILDDDVVQLSKWVLETYSYKDNKYDDYLQNNDNEYYRKDAFRPVDDSSVQCFIDDDDDYEEEYRKYLNDPY</sequence>
<evidence type="ECO:0000256" key="1">
    <source>
        <dbReference type="SAM" id="Phobius"/>
    </source>
</evidence>
<feature type="transmembrane region" description="Helical" evidence="1">
    <location>
        <begin position="176"/>
        <end position="195"/>
    </location>
</feature>
<dbReference type="Pfam" id="PF09531">
    <property type="entry name" value="Ndc1_Nup"/>
    <property type="match status" value="1"/>
</dbReference>
<reference evidence="2 3" key="1">
    <citation type="journal article" date="2011" name="Proc. Natl. Acad. Sci. U.S.A.">
        <title>Evolutionary erosion of yeast sex chromosomes by mating-type switching accidents.</title>
        <authorList>
            <person name="Gordon J.L."/>
            <person name="Armisen D."/>
            <person name="Proux-Wera E."/>
            <person name="Oheigeartaigh S.S."/>
            <person name="Byrne K.P."/>
            <person name="Wolfe K.H."/>
        </authorList>
    </citation>
    <scope>NUCLEOTIDE SEQUENCE [LARGE SCALE GENOMIC DNA]</scope>
    <source>
        <strain evidence="3">ATCC 34711 / CBS 6284 / DSM 70876 / NBRC 10599 / NRRL Y-10934 / UCD 77-7</strain>
    </source>
</reference>
<protein>
    <submittedName>
        <fullName evidence="2">Uncharacterized protein</fullName>
    </submittedName>
</protein>
<accession>I2H4P1</accession>
<keyword evidence="1" id="KW-1133">Transmembrane helix</keyword>
<keyword evidence="1" id="KW-0812">Transmembrane</keyword>
<feature type="transmembrane region" description="Helical" evidence="1">
    <location>
        <begin position="99"/>
        <end position="119"/>
    </location>
</feature>
<dbReference type="STRING" id="1071380.I2H4P1"/>
<gene>
    <name evidence="2" type="primary">TBLA0E02880</name>
    <name evidence="2" type="ORF">TBLA_0E02880</name>
</gene>
<feature type="transmembrane region" description="Helical" evidence="1">
    <location>
        <begin position="30"/>
        <end position="54"/>
    </location>
</feature>
<organism evidence="2 3">
    <name type="scientific">Henningerozyma blattae (strain ATCC 34711 / CBS 6284 / DSM 70876 / NBRC 10599 / NRRL Y-10934 / UCD 77-7)</name>
    <name type="common">Yeast</name>
    <name type="synonym">Tetrapisispora blattae</name>
    <dbReference type="NCBI Taxonomy" id="1071380"/>
    <lineage>
        <taxon>Eukaryota</taxon>
        <taxon>Fungi</taxon>
        <taxon>Dikarya</taxon>
        <taxon>Ascomycota</taxon>
        <taxon>Saccharomycotina</taxon>
        <taxon>Saccharomycetes</taxon>
        <taxon>Saccharomycetales</taxon>
        <taxon>Saccharomycetaceae</taxon>
        <taxon>Henningerozyma</taxon>
    </lineage>
</organism>
<dbReference type="Proteomes" id="UP000002866">
    <property type="component" value="Chromosome 5"/>
</dbReference>
<evidence type="ECO:0000313" key="3">
    <source>
        <dbReference type="Proteomes" id="UP000002866"/>
    </source>
</evidence>
<feature type="transmembrane region" description="Helical" evidence="1">
    <location>
        <begin position="201"/>
        <end position="220"/>
    </location>
</feature>
<feature type="transmembrane region" description="Helical" evidence="1">
    <location>
        <begin position="60"/>
        <end position="78"/>
    </location>
</feature>
<name>I2H4P1_HENB6</name>
<dbReference type="InterPro" id="IPR019049">
    <property type="entry name" value="Nucleoporin_prot_Ndc1/Nup"/>
</dbReference>
<dbReference type="GeneID" id="14496416"/>
<dbReference type="eggNOG" id="ENOG502RZSR">
    <property type="taxonomic scope" value="Eukaryota"/>
</dbReference>
<dbReference type="RefSeq" id="XP_004180862.1">
    <property type="nucleotide sequence ID" value="XM_004180814.1"/>
</dbReference>
<evidence type="ECO:0000313" key="2">
    <source>
        <dbReference type="EMBL" id="CCH61343.1"/>
    </source>
</evidence>
<feature type="transmembrane region" description="Helical" evidence="1">
    <location>
        <begin position="383"/>
        <end position="405"/>
    </location>
</feature>
<dbReference type="HOGENOM" id="CLU_483269_0_0_1"/>
<keyword evidence="1" id="KW-0472">Membrane</keyword>
<dbReference type="EMBL" id="HE806320">
    <property type="protein sequence ID" value="CCH61343.1"/>
    <property type="molecule type" value="Genomic_DNA"/>
</dbReference>
<dbReference type="InParanoid" id="I2H4P1"/>
<keyword evidence="3" id="KW-1185">Reference proteome</keyword>
<dbReference type="KEGG" id="tbl:TBLA_0E02880"/>
<proteinExistence type="predicted"/>
<dbReference type="AlphaFoldDB" id="I2H4P1"/>